<keyword evidence="8" id="KW-0547">Nucleotide-binding</keyword>
<evidence type="ECO:0000256" key="1">
    <source>
        <dbReference type="ARBA" id="ARBA00005020"/>
    </source>
</evidence>
<keyword evidence="12 13" id="KW-0472">Membrane</keyword>
<feature type="domain" description="ABC1 atypical kinase-like" evidence="14">
    <location>
        <begin position="96"/>
        <end position="347"/>
    </location>
</feature>
<dbReference type="RefSeq" id="WP_379956057.1">
    <property type="nucleotide sequence ID" value="NZ_JAUYVI010000004.1"/>
</dbReference>
<dbReference type="EMBL" id="JAUYVI010000004">
    <property type="protein sequence ID" value="MDQ7248582.1"/>
    <property type="molecule type" value="Genomic_DNA"/>
</dbReference>
<evidence type="ECO:0000256" key="4">
    <source>
        <dbReference type="ARBA" id="ARBA00022519"/>
    </source>
</evidence>
<comment type="caution">
    <text evidence="15">The sequence shown here is derived from an EMBL/GenBank/DDBJ whole genome shotgun (WGS) entry which is preliminary data.</text>
</comment>
<keyword evidence="7 13" id="KW-0812">Transmembrane</keyword>
<keyword evidence="9" id="KW-0418">Kinase</keyword>
<evidence type="ECO:0000256" key="7">
    <source>
        <dbReference type="ARBA" id="ARBA00022692"/>
    </source>
</evidence>
<protein>
    <submittedName>
        <fullName evidence="15">2-polyprenylphenol 6-hydroxylase</fullName>
    </submittedName>
</protein>
<keyword evidence="16" id="KW-1185">Reference proteome</keyword>
<evidence type="ECO:0000256" key="5">
    <source>
        <dbReference type="ARBA" id="ARBA00022679"/>
    </source>
</evidence>
<dbReference type="PANTHER" id="PTHR10566">
    <property type="entry name" value="CHAPERONE-ACTIVITY OF BC1 COMPLEX CABC1 -RELATED"/>
    <property type="match status" value="1"/>
</dbReference>
<dbReference type="CDD" id="cd13972">
    <property type="entry name" value="UbiB"/>
    <property type="match status" value="1"/>
</dbReference>
<keyword evidence="5" id="KW-0808">Transferase</keyword>
<evidence type="ECO:0000256" key="11">
    <source>
        <dbReference type="ARBA" id="ARBA00022989"/>
    </source>
</evidence>
<gene>
    <name evidence="15" type="primary">ubiB</name>
    <name evidence="15" type="ORF">Q8A70_12930</name>
</gene>
<dbReference type="Pfam" id="PF03109">
    <property type="entry name" value="ABC1"/>
    <property type="match status" value="1"/>
</dbReference>
<dbReference type="PANTHER" id="PTHR10566:SF113">
    <property type="entry name" value="PROTEIN ACTIVITY OF BC1 COMPLEX KINASE 7, CHLOROPLASTIC"/>
    <property type="match status" value="1"/>
</dbReference>
<evidence type="ECO:0000256" key="8">
    <source>
        <dbReference type="ARBA" id="ARBA00022741"/>
    </source>
</evidence>
<comment type="pathway">
    <text evidence="1">Cofactor biosynthesis; ubiquinone biosynthesis [regulation].</text>
</comment>
<keyword evidence="3" id="KW-1003">Cell membrane</keyword>
<evidence type="ECO:0000256" key="12">
    <source>
        <dbReference type="ARBA" id="ARBA00023136"/>
    </source>
</evidence>
<comment type="similarity">
    <text evidence="2">Belongs to the protein kinase superfamily. ADCK protein kinase family.</text>
</comment>
<dbReference type="InterPro" id="IPR011009">
    <property type="entry name" value="Kinase-like_dom_sf"/>
</dbReference>
<keyword evidence="11 13" id="KW-1133">Transmembrane helix</keyword>
<accession>A0ABU0YLJ2</accession>
<evidence type="ECO:0000256" key="6">
    <source>
        <dbReference type="ARBA" id="ARBA00022688"/>
    </source>
</evidence>
<keyword evidence="4" id="KW-0997">Cell inner membrane</keyword>
<keyword evidence="6" id="KW-0831">Ubiquinone biosynthesis</keyword>
<evidence type="ECO:0000313" key="15">
    <source>
        <dbReference type="EMBL" id="MDQ7248582.1"/>
    </source>
</evidence>
<dbReference type="NCBIfam" id="TIGR01982">
    <property type="entry name" value="UbiB"/>
    <property type="match status" value="1"/>
</dbReference>
<keyword evidence="10" id="KW-0067">ATP-binding</keyword>
<evidence type="ECO:0000313" key="16">
    <source>
        <dbReference type="Proteomes" id="UP001230156"/>
    </source>
</evidence>
<evidence type="ECO:0000256" key="13">
    <source>
        <dbReference type="SAM" id="Phobius"/>
    </source>
</evidence>
<evidence type="ECO:0000256" key="10">
    <source>
        <dbReference type="ARBA" id="ARBA00022840"/>
    </source>
</evidence>
<evidence type="ECO:0000256" key="9">
    <source>
        <dbReference type="ARBA" id="ARBA00022777"/>
    </source>
</evidence>
<dbReference type="SUPFAM" id="SSF56112">
    <property type="entry name" value="Protein kinase-like (PK-like)"/>
    <property type="match status" value="1"/>
</dbReference>
<sequence>MLRALRSLYRLFQMARSAARHGALSPFEEALAGAGLTPVVLFFIRVIFGRPVGDLRPGERLANALSELGPAFIKFGQVLSTRSDLLGEEVAADLAKLQDQLPHFSAFEARSTIEAELGSPIDLLYLQFDDVPVSAASISQVHFAVTIPDAENPEGRDVAVKVLRPDIELAFARDIDLLLWIAEVIERTQPKLRRLKPVEVVKTFAATVRVEMDLRLEAASASELRGNFEGDPTYRVPEIDWSRTARRVMTQQRLSGIPFDDGPAMRAAGLDVDEVLTKAAGVFFHQAFRDGYFHGDQHPGNMSVGLDGAIQVVDFGIMGRIDKKTRYFLADMLMGFVEHDYARIAKVYVDAGYLPASQSVEDFTLALRSIGEPIHGKPLADISFARILGQIFAAAETFDMEVQPQLLLLQKNMLIAEGVSRQLNPHLNIWGLAQPLIEQWMIENRGPQARVEQAGRELVHAIERLPAVMRNIDRLVGHLAEGGLKLDPEALKVINRTGSNWWLWIIIAVLAAGLLFTR</sequence>
<dbReference type="InterPro" id="IPR050154">
    <property type="entry name" value="UbiB_kinase"/>
</dbReference>
<name>A0ABU0YLJ2_9PROT</name>
<reference evidence="16" key="1">
    <citation type="submission" date="2023-08" db="EMBL/GenBank/DDBJ databases">
        <title>Rhodospirillaceae gen. nov., a novel taxon isolated from the Yangtze River Yuezi River estuary sludge.</title>
        <authorList>
            <person name="Ruan L."/>
        </authorList>
    </citation>
    <scope>NUCLEOTIDE SEQUENCE [LARGE SCALE GENOMIC DNA]</scope>
    <source>
        <strain evidence="16">R-7</strain>
    </source>
</reference>
<dbReference type="InterPro" id="IPR010232">
    <property type="entry name" value="UbiB"/>
</dbReference>
<proteinExistence type="inferred from homology"/>
<dbReference type="InterPro" id="IPR004147">
    <property type="entry name" value="ABC1_dom"/>
</dbReference>
<feature type="transmembrane region" description="Helical" evidence="13">
    <location>
        <begin position="501"/>
        <end position="517"/>
    </location>
</feature>
<evidence type="ECO:0000259" key="14">
    <source>
        <dbReference type="Pfam" id="PF03109"/>
    </source>
</evidence>
<evidence type="ECO:0000256" key="2">
    <source>
        <dbReference type="ARBA" id="ARBA00009670"/>
    </source>
</evidence>
<evidence type="ECO:0000256" key="3">
    <source>
        <dbReference type="ARBA" id="ARBA00022475"/>
    </source>
</evidence>
<organism evidence="15 16">
    <name type="scientific">Dongia sedimenti</name>
    <dbReference type="NCBI Taxonomy" id="3064282"/>
    <lineage>
        <taxon>Bacteria</taxon>
        <taxon>Pseudomonadati</taxon>
        <taxon>Pseudomonadota</taxon>
        <taxon>Alphaproteobacteria</taxon>
        <taxon>Rhodospirillales</taxon>
        <taxon>Dongiaceae</taxon>
        <taxon>Dongia</taxon>
    </lineage>
</organism>
<dbReference type="InterPro" id="IPR045308">
    <property type="entry name" value="UbiB_bact"/>
</dbReference>
<dbReference type="Proteomes" id="UP001230156">
    <property type="component" value="Unassembled WGS sequence"/>
</dbReference>